<name>A0A2T5P8V0_9PSED</name>
<gene>
    <name evidence="3" type="ORF">DBO85_12435</name>
</gene>
<organism evidence="3 4">
    <name type="scientific">Pseudomonas mangrovi</name>
    <dbReference type="NCBI Taxonomy" id="2161748"/>
    <lineage>
        <taxon>Bacteria</taxon>
        <taxon>Pseudomonadati</taxon>
        <taxon>Pseudomonadota</taxon>
        <taxon>Gammaproteobacteria</taxon>
        <taxon>Pseudomonadales</taxon>
        <taxon>Pseudomonadaceae</taxon>
        <taxon>Pseudomonas</taxon>
    </lineage>
</organism>
<dbReference type="RefSeq" id="WP_108107591.1">
    <property type="nucleotide sequence ID" value="NZ_QASN01000019.1"/>
</dbReference>
<keyword evidence="2" id="KW-0732">Signal</keyword>
<dbReference type="Proteomes" id="UP000244064">
    <property type="component" value="Unassembled WGS sequence"/>
</dbReference>
<evidence type="ECO:0000256" key="1">
    <source>
        <dbReference type="SAM" id="Coils"/>
    </source>
</evidence>
<sequence>MPLPSIRLLALGLMLPSLPLAASPLDAALDESQRQAGDAKASQSRVESLDDASRQMLLDYRNALQQAESLKGYNVQLRELVAAQRKELEGYQRQLDGIERTQEAVTPQMRRMVEVLGEFIAADLPFLPDERADRLTQLQELLPRADVSLAEKYRRILEAYQIESDYGRTLEAWRGELPEEGGSRSVEFLRLGRVMLYYQTLDGHESGWWNPQANAWQTLDSSARRPLTQAIAIAREQQAPSLLQLPVKTLAGEAKQ</sequence>
<feature type="chain" id="PRO_5015530426" description="DUF3450 domain-containing protein" evidence="2">
    <location>
        <begin position="23"/>
        <end position="256"/>
    </location>
</feature>
<comment type="caution">
    <text evidence="3">The sequence shown here is derived from an EMBL/GenBank/DDBJ whole genome shotgun (WGS) entry which is preliminary data.</text>
</comment>
<evidence type="ECO:0000313" key="3">
    <source>
        <dbReference type="EMBL" id="PTU74158.1"/>
    </source>
</evidence>
<dbReference type="OrthoDB" id="5880116at2"/>
<keyword evidence="1" id="KW-0175">Coiled coil</keyword>
<evidence type="ECO:0000313" key="4">
    <source>
        <dbReference type="Proteomes" id="UP000244064"/>
    </source>
</evidence>
<accession>A0A2T5P8V0</accession>
<dbReference type="InterPro" id="IPR016866">
    <property type="entry name" value="UCP028069"/>
</dbReference>
<feature type="coiled-coil region" evidence="1">
    <location>
        <begin position="74"/>
        <end position="101"/>
    </location>
</feature>
<dbReference type="EMBL" id="QASN01000019">
    <property type="protein sequence ID" value="PTU74158.1"/>
    <property type="molecule type" value="Genomic_DNA"/>
</dbReference>
<dbReference type="Pfam" id="PF11932">
    <property type="entry name" value="DUF3450"/>
    <property type="match status" value="1"/>
</dbReference>
<evidence type="ECO:0000256" key="2">
    <source>
        <dbReference type="SAM" id="SignalP"/>
    </source>
</evidence>
<keyword evidence="4" id="KW-1185">Reference proteome</keyword>
<protein>
    <recommendedName>
        <fullName evidence="5">DUF3450 domain-containing protein</fullName>
    </recommendedName>
</protein>
<feature type="signal peptide" evidence="2">
    <location>
        <begin position="1"/>
        <end position="22"/>
    </location>
</feature>
<evidence type="ECO:0008006" key="5">
    <source>
        <dbReference type="Google" id="ProtNLM"/>
    </source>
</evidence>
<reference evidence="3 4" key="1">
    <citation type="submission" date="2018-04" db="EMBL/GenBank/DDBJ databases">
        <title>Pseudomonas sp. nov., isolated from mangrove soil.</title>
        <authorList>
            <person name="Chen C."/>
        </authorList>
    </citation>
    <scope>NUCLEOTIDE SEQUENCE [LARGE SCALE GENOMIC DNA]</scope>
    <source>
        <strain evidence="3 4">TC-11</strain>
    </source>
</reference>
<dbReference type="PIRSF" id="PIRSF028069">
    <property type="entry name" value="UCP028069"/>
    <property type="match status" value="1"/>
</dbReference>
<dbReference type="AlphaFoldDB" id="A0A2T5P8V0"/>
<proteinExistence type="predicted"/>